<dbReference type="InterPro" id="IPR036047">
    <property type="entry name" value="F-box-like_dom_sf"/>
</dbReference>
<evidence type="ECO:0000259" key="1">
    <source>
        <dbReference type="PROSITE" id="PS50181"/>
    </source>
</evidence>
<dbReference type="PANTHER" id="PTHR20933">
    <property type="entry name" value="F-BOX ONLY PROTEIN 33"/>
    <property type="match status" value="1"/>
</dbReference>
<comment type="caution">
    <text evidence="2">The sequence shown here is derived from an EMBL/GenBank/DDBJ whole genome shotgun (WGS) entry which is preliminary data.</text>
</comment>
<dbReference type="Proteomes" id="UP001159042">
    <property type="component" value="Unassembled WGS sequence"/>
</dbReference>
<feature type="domain" description="F-box" evidence="1">
    <location>
        <begin position="9"/>
        <end position="49"/>
    </location>
</feature>
<evidence type="ECO:0000313" key="2">
    <source>
        <dbReference type="EMBL" id="KAJ8922321.1"/>
    </source>
</evidence>
<keyword evidence="3" id="KW-1185">Reference proteome</keyword>
<sequence>MADSWPEIIPIEILTEIFKYLPRTDRMSCSLVSQKWKDALDRKDLWKKIILHIDKDFLEPSTILLTSEYYRHINSLEIGWEKPQIQNRWLPLKIHDLTKRVVRYMFILNENGVQIKSFKIFEWYDVYPLKKIIYHLARFLRIQTGLEKIVFYNTNLPKTECLRILDACLNSKQSVSSLEIHNYFYNYNTAFDTVEFLGYLQEFNYLKELKIDYFIFCGRRIIDVIAENGRVHLKNVEIFFDETDIHSHIIPDRKWRKLRRCCPNLKMSVTIKNICHYEQIEFIFLMRNMPLSAFSMHTGSKYNQTVSRNFEGTLTRLIKNHWKTLEFVNLQLKNNKESIDNLLLQIIQKCPKLKTLFFDGNVNQNMLLFYEIFKYRETAAGLIVKIMPTNLKYTTNLVHVFS</sequence>
<dbReference type="EMBL" id="JANEYG010000007">
    <property type="protein sequence ID" value="KAJ8922321.1"/>
    <property type="molecule type" value="Genomic_DNA"/>
</dbReference>
<evidence type="ECO:0000313" key="3">
    <source>
        <dbReference type="Proteomes" id="UP001159042"/>
    </source>
</evidence>
<organism evidence="2 3">
    <name type="scientific">Exocentrus adspersus</name>
    <dbReference type="NCBI Taxonomy" id="1586481"/>
    <lineage>
        <taxon>Eukaryota</taxon>
        <taxon>Metazoa</taxon>
        <taxon>Ecdysozoa</taxon>
        <taxon>Arthropoda</taxon>
        <taxon>Hexapoda</taxon>
        <taxon>Insecta</taxon>
        <taxon>Pterygota</taxon>
        <taxon>Neoptera</taxon>
        <taxon>Endopterygota</taxon>
        <taxon>Coleoptera</taxon>
        <taxon>Polyphaga</taxon>
        <taxon>Cucujiformia</taxon>
        <taxon>Chrysomeloidea</taxon>
        <taxon>Cerambycidae</taxon>
        <taxon>Lamiinae</taxon>
        <taxon>Acanthocinini</taxon>
        <taxon>Exocentrus</taxon>
    </lineage>
</organism>
<dbReference type="PROSITE" id="PS50181">
    <property type="entry name" value="FBOX"/>
    <property type="match status" value="1"/>
</dbReference>
<dbReference type="Gene3D" id="1.20.1280.50">
    <property type="match status" value="1"/>
</dbReference>
<accession>A0AAV8W6X3</accession>
<dbReference type="SUPFAM" id="SSF81383">
    <property type="entry name" value="F-box domain"/>
    <property type="match status" value="1"/>
</dbReference>
<dbReference type="Gene3D" id="3.80.10.10">
    <property type="entry name" value="Ribonuclease Inhibitor"/>
    <property type="match status" value="1"/>
</dbReference>
<dbReference type="GO" id="GO:0031398">
    <property type="term" value="P:positive regulation of protein ubiquitination"/>
    <property type="evidence" value="ECO:0007669"/>
    <property type="project" value="TreeGrafter"/>
</dbReference>
<protein>
    <recommendedName>
        <fullName evidence="1">F-box domain-containing protein</fullName>
    </recommendedName>
</protein>
<dbReference type="SMART" id="SM00256">
    <property type="entry name" value="FBOX"/>
    <property type="match status" value="1"/>
</dbReference>
<reference evidence="2 3" key="1">
    <citation type="journal article" date="2023" name="Insect Mol. Biol.">
        <title>Genome sequencing provides insights into the evolution of gene families encoding plant cell wall-degrading enzymes in longhorned beetles.</title>
        <authorList>
            <person name="Shin N.R."/>
            <person name="Okamura Y."/>
            <person name="Kirsch R."/>
            <person name="Pauchet Y."/>
        </authorList>
    </citation>
    <scope>NUCLEOTIDE SEQUENCE [LARGE SCALE GENOMIC DNA]</scope>
    <source>
        <strain evidence="2">EAD_L_NR</strain>
    </source>
</reference>
<dbReference type="Pfam" id="PF00646">
    <property type="entry name" value="F-box"/>
    <property type="match status" value="1"/>
</dbReference>
<proteinExistence type="predicted"/>
<dbReference type="PANTHER" id="PTHR20933:SF3">
    <property type="entry name" value="F-BOX ONLY PROTEIN 33"/>
    <property type="match status" value="1"/>
</dbReference>
<dbReference type="InterPro" id="IPR032675">
    <property type="entry name" value="LRR_dom_sf"/>
</dbReference>
<dbReference type="InterPro" id="IPR001810">
    <property type="entry name" value="F-box_dom"/>
</dbReference>
<gene>
    <name evidence="2" type="ORF">NQ315_004264</name>
</gene>
<dbReference type="AlphaFoldDB" id="A0AAV8W6X3"/>
<name>A0AAV8W6X3_9CUCU</name>